<keyword evidence="2" id="KW-1185">Reference proteome</keyword>
<dbReference type="EMBL" id="BSEC01000001">
    <property type="protein sequence ID" value="GLI92073.1"/>
    <property type="molecule type" value="Genomic_DNA"/>
</dbReference>
<evidence type="ECO:0008006" key="3">
    <source>
        <dbReference type="Google" id="ProtNLM"/>
    </source>
</evidence>
<reference evidence="1" key="1">
    <citation type="journal article" date="2023" name="Int. J. Syst. Evol. Microbiol.">
        <title>Methylocystis iwaonis sp. nov., a type II methane-oxidizing bacterium from surface soil of a rice paddy field in Japan, and emended description of the genus Methylocystis (ex Whittenbury et al. 1970) Bowman et al. 1993.</title>
        <authorList>
            <person name="Kaise H."/>
            <person name="Sawadogo J.B."/>
            <person name="Alam M.S."/>
            <person name="Ueno C."/>
            <person name="Dianou D."/>
            <person name="Shinjo R."/>
            <person name="Asakawa S."/>
        </authorList>
    </citation>
    <scope>NUCLEOTIDE SEQUENCE</scope>
    <source>
        <strain evidence="1">LMG27198</strain>
    </source>
</reference>
<proteinExistence type="predicted"/>
<accession>A0A9W6GSF3</accession>
<gene>
    <name evidence="1" type="ORF">LMG27198_10650</name>
</gene>
<protein>
    <recommendedName>
        <fullName evidence="3">CdiI immunity protein domain-containing protein</fullName>
    </recommendedName>
</protein>
<dbReference type="RefSeq" id="WP_281801087.1">
    <property type="nucleotide sequence ID" value="NZ_BSEC01000001.1"/>
</dbReference>
<name>A0A9W6GSF3_9HYPH</name>
<dbReference type="AlphaFoldDB" id="A0A9W6GSF3"/>
<comment type="caution">
    <text evidence="1">The sequence shown here is derived from an EMBL/GenBank/DDBJ whole genome shotgun (WGS) entry which is preliminary data.</text>
</comment>
<organism evidence="1 2">
    <name type="scientific">Methylocystis echinoides</name>
    <dbReference type="NCBI Taxonomy" id="29468"/>
    <lineage>
        <taxon>Bacteria</taxon>
        <taxon>Pseudomonadati</taxon>
        <taxon>Pseudomonadota</taxon>
        <taxon>Alphaproteobacteria</taxon>
        <taxon>Hyphomicrobiales</taxon>
        <taxon>Methylocystaceae</taxon>
        <taxon>Methylocystis</taxon>
    </lineage>
</organism>
<evidence type="ECO:0000313" key="2">
    <source>
        <dbReference type="Proteomes" id="UP001144323"/>
    </source>
</evidence>
<sequence>MATPKNSPDFDMLTAFFCPYAEEIYGSIENMIDAGWEGLVEGEATRARAFIDDLLSGDYTENDLREVWRKSKAAASPFRGAIGSCRAFLTLMRDRCPESRKDP</sequence>
<dbReference type="Proteomes" id="UP001144323">
    <property type="component" value="Unassembled WGS sequence"/>
</dbReference>
<evidence type="ECO:0000313" key="1">
    <source>
        <dbReference type="EMBL" id="GLI92073.1"/>
    </source>
</evidence>